<evidence type="ECO:0000256" key="3">
    <source>
        <dbReference type="ARBA" id="ARBA00022692"/>
    </source>
</evidence>
<proteinExistence type="inferred from homology"/>
<keyword evidence="4 8" id="KW-1133">Transmembrane helix</keyword>
<evidence type="ECO:0000256" key="7">
    <source>
        <dbReference type="SAM" id="MobiDB-lite"/>
    </source>
</evidence>
<dbReference type="InterPro" id="IPR025256">
    <property type="entry name" value="TM7S3/TM198-like_dom"/>
</dbReference>
<gene>
    <name evidence="10" type="ORF">PLOB_00034295</name>
</gene>
<evidence type="ECO:0000259" key="9">
    <source>
        <dbReference type="Pfam" id="PF13886"/>
    </source>
</evidence>
<evidence type="ECO:0000256" key="2">
    <source>
        <dbReference type="ARBA" id="ARBA00006244"/>
    </source>
</evidence>
<evidence type="ECO:0000256" key="8">
    <source>
        <dbReference type="SAM" id="Phobius"/>
    </source>
</evidence>
<feature type="transmembrane region" description="Helical" evidence="8">
    <location>
        <begin position="288"/>
        <end position="310"/>
    </location>
</feature>
<feature type="region of interest" description="Disordered" evidence="7">
    <location>
        <begin position="346"/>
        <end position="376"/>
    </location>
</feature>
<evidence type="ECO:0000256" key="6">
    <source>
        <dbReference type="ARBA" id="ARBA00049737"/>
    </source>
</evidence>
<feature type="transmembrane region" description="Helical" evidence="8">
    <location>
        <begin position="242"/>
        <end position="264"/>
    </location>
</feature>
<dbReference type="EMBL" id="CALNXK010000047">
    <property type="protein sequence ID" value="CAH3129814.1"/>
    <property type="molecule type" value="Genomic_DNA"/>
</dbReference>
<dbReference type="Proteomes" id="UP001159405">
    <property type="component" value="Unassembled WGS sequence"/>
</dbReference>
<comment type="similarity">
    <text evidence="2">Belongs to the TMEM198 family.</text>
</comment>
<reference evidence="10 11" key="1">
    <citation type="submission" date="2022-05" db="EMBL/GenBank/DDBJ databases">
        <authorList>
            <consortium name="Genoscope - CEA"/>
            <person name="William W."/>
        </authorList>
    </citation>
    <scope>NUCLEOTIDE SEQUENCE [LARGE SCALE GENOMIC DNA]</scope>
</reference>
<dbReference type="PANTHER" id="PTHR31247:SF5">
    <property type="entry name" value="DUF4203 DOMAIN-CONTAINING PROTEIN"/>
    <property type="match status" value="1"/>
</dbReference>
<name>A0ABN8P1N1_9CNID</name>
<feature type="domain" description="TM7S3/TM198-like" evidence="9">
    <location>
        <begin position="119"/>
        <end position="309"/>
    </location>
</feature>
<protein>
    <recommendedName>
        <fullName evidence="6">Transmembrane protein 198</fullName>
    </recommendedName>
</protein>
<evidence type="ECO:0000313" key="10">
    <source>
        <dbReference type="EMBL" id="CAH3129814.1"/>
    </source>
</evidence>
<evidence type="ECO:0000256" key="5">
    <source>
        <dbReference type="ARBA" id="ARBA00023136"/>
    </source>
</evidence>
<keyword evidence="3 8" id="KW-0812">Transmembrane</keyword>
<comment type="caution">
    <text evidence="10">The sequence shown here is derived from an EMBL/GenBank/DDBJ whole genome shotgun (WGS) entry which is preliminary data.</text>
</comment>
<feature type="transmembrane region" description="Helical" evidence="8">
    <location>
        <begin position="140"/>
        <end position="160"/>
    </location>
</feature>
<feature type="transmembrane region" description="Helical" evidence="8">
    <location>
        <begin position="166"/>
        <end position="187"/>
    </location>
</feature>
<comment type="subcellular location">
    <subcellularLocation>
        <location evidence="1">Membrane</location>
        <topology evidence="1">Multi-pass membrane protein</topology>
    </subcellularLocation>
</comment>
<evidence type="ECO:0000256" key="1">
    <source>
        <dbReference type="ARBA" id="ARBA00004141"/>
    </source>
</evidence>
<feature type="transmembrane region" description="Helical" evidence="8">
    <location>
        <begin position="59"/>
        <end position="80"/>
    </location>
</feature>
<keyword evidence="5 8" id="KW-0472">Membrane</keyword>
<feature type="transmembrane region" description="Helical" evidence="8">
    <location>
        <begin position="218"/>
        <end position="235"/>
    </location>
</feature>
<sequence length="376" mass="41611">MLAPMPSLYAGETGRNLRSRFSEHLRRIRNNTPGFPVAQHFNSTGHSISDVQIERSRRFYLSLLRAFSVLALCSVSSITANMNSTKTTETPNGNALKSFSCEWKDLEFPITYGPGIAASLCVLIGGFHLIFGFKRQRATLFLTGFSSAAFLTYMICLIRSSLHIQYILLITAAVGIFGGILCTTVIFCGLFTSGIVAGFSLSMVFLFGLASLYQYTTLSIPIGLLVSVSVLLAGASVWWKRVLLIISSSIYGGVLIMGGIDYFIEDLRLVHHAWDKVFIKQDAGKPCFFSWIILGVWPLMVLVGLLVQFLKTGKKPPKPAKDFHNKHYSMGSPFYSAPDDIEMTERLVEQDQVPPTPSLNMDHTPLRSPLLMGEDD</sequence>
<evidence type="ECO:0000313" key="11">
    <source>
        <dbReference type="Proteomes" id="UP001159405"/>
    </source>
</evidence>
<dbReference type="InterPro" id="IPR040236">
    <property type="entry name" value="TMEM198"/>
</dbReference>
<feature type="transmembrane region" description="Helical" evidence="8">
    <location>
        <begin position="194"/>
        <end position="212"/>
    </location>
</feature>
<evidence type="ECO:0000256" key="4">
    <source>
        <dbReference type="ARBA" id="ARBA00022989"/>
    </source>
</evidence>
<dbReference type="PANTHER" id="PTHR31247">
    <property type="entry name" value="TRANSMEMBRANE PROTEIN 198 FAMILY MEMBER"/>
    <property type="match status" value="1"/>
</dbReference>
<feature type="transmembrane region" description="Helical" evidence="8">
    <location>
        <begin position="112"/>
        <end position="133"/>
    </location>
</feature>
<keyword evidence="11" id="KW-1185">Reference proteome</keyword>
<accession>A0ABN8P1N1</accession>
<organism evidence="10 11">
    <name type="scientific">Porites lobata</name>
    <dbReference type="NCBI Taxonomy" id="104759"/>
    <lineage>
        <taxon>Eukaryota</taxon>
        <taxon>Metazoa</taxon>
        <taxon>Cnidaria</taxon>
        <taxon>Anthozoa</taxon>
        <taxon>Hexacorallia</taxon>
        <taxon>Scleractinia</taxon>
        <taxon>Fungiina</taxon>
        <taxon>Poritidae</taxon>
        <taxon>Porites</taxon>
    </lineage>
</organism>
<dbReference type="Pfam" id="PF13886">
    <property type="entry name" value="TM7S3_TM198"/>
    <property type="match status" value="1"/>
</dbReference>